<dbReference type="CDD" id="cd14014">
    <property type="entry name" value="STKc_PknB_like"/>
    <property type="match status" value="1"/>
</dbReference>
<feature type="domain" description="Protein kinase" evidence="6">
    <location>
        <begin position="13"/>
        <end position="278"/>
    </location>
</feature>
<sequence length="548" mass="57241">MSIAEGAIIGGKLRLERPLAKGGMGAVWVARHQLLDTNVAVKFMDGSIASNEPLRQRFEREAKAAALIKSPHVVQVLDYGVEDGAPYIVMELLEGEDLGARLTRSGRIDLVEAYHILEPLGKALRRAHDLGIVHRDLKPGNVFLARSGDDEIVKVLDFGIAKDVTITGPATSTSSGMMLGSPSYMSPEQIRETKQVDHRSDLWSIGVILYEAITGRLPFDEAENIGKLLVTICTDTAPPPSSIVPSLDPAVDRFFERALARDKAARFQSMAELVEAFGLLVGIRASLRSRPSGEFVPSSGRTADARTNKIGTDVTLAAPTITADSGERPSLPRASTPDPRSTLSPAESGARASSSRRFVPVVLGAAVALAIGAGIILTRDHTNTGADASPEARGASAPPAGTSLQAGPAVAPVEALRTARLLVTPPDAQVEVNGRSAPVDQDGYVTISGTLGSTHALRIHKDGHETRVEVAITANGALPHKLTLDGDVASLAPSSAKPKAASPPSSAAPAAGPSPTTAPVTTAAHPTTKSTSTAATPSKDPQPVRTFE</sequence>
<dbReference type="SMART" id="SM00220">
    <property type="entry name" value="S_TKc"/>
    <property type="match status" value="1"/>
</dbReference>
<keyword evidence="3 7" id="KW-0418">Kinase</keyword>
<dbReference type="AlphaFoldDB" id="A0A4U1IYG0"/>
<feature type="region of interest" description="Disordered" evidence="5">
    <location>
        <begin position="493"/>
        <end position="548"/>
    </location>
</feature>
<evidence type="ECO:0000259" key="6">
    <source>
        <dbReference type="PROSITE" id="PS50011"/>
    </source>
</evidence>
<feature type="region of interest" description="Disordered" evidence="5">
    <location>
        <begin position="291"/>
        <end position="351"/>
    </location>
</feature>
<dbReference type="GO" id="GO:0004674">
    <property type="term" value="F:protein serine/threonine kinase activity"/>
    <property type="evidence" value="ECO:0007669"/>
    <property type="project" value="UniProtKB-KW"/>
</dbReference>
<dbReference type="InterPro" id="IPR008271">
    <property type="entry name" value="Ser/Thr_kinase_AS"/>
</dbReference>
<dbReference type="Gene3D" id="1.10.510.10">
    <property type="entry name" value="Transferase(Phosphotransferase) domain 1"/>
    <property type="match status" value="1"/>
</dbReference>
<dbReference type="InterPro" id="IPR000719">
    <property type="entry name" value="Prot_kinase_dom"/>
</dbReference>
<keyword evidence="2" id="KW-0547">Nucleotide-binding</keyword>
<dbReference type="InterPro" id="IPR011009">
    <property type="entry name" value="Kinase-like_dom_sf"/>
</dbReference>
<proteinExistence type="predicted"/>
<accession>A0A4U1IYG0</accession>
<organism evidence="7 8">
    <name type="scientific">Polyangium fumosum</name>
    <dbReference type="NCBI Taxonomy" id="889272"/>
    <lineage>
        <taxon>Bacteria</taxon>
        <taxon>Pseudomonadati</taxon>
        <taxon>Myxococcota</taxon>
        <taxon>Polyangia</taxon>
        <taxon>Polyangiales</taxon>
        <taxon>Polyangiaceae</taxon>
        <taxon>Polyangium</taxon>
    </lineage>
</organism>
<dbReference type="Proteomes" id="UP000309215">
    <property type="component" value="Unassembled WGS sequence"/>
</dbReference>
<dbReference type="GO" id="GO:0005524">
    <property type="term" value="F:ATP binding"/>
    <property type="evidence" value="ECO:0007669"/>
    <property type="project" value="UniProtKB-KW"/>
</dbReference>
<dbReference type="EMBL" id="SSMQ01000054">
    <property type="protein sequence ID" value="TKC99693.1"/>
    <property type="molecule type" value="Genomic_DNA"/>
</dbReference>
<evidence type="ECO:0000256" key="1">
    <source>
        <dbReference type="ARBA" id="ARBA00022679"/>
    </source>
</evidence>
<protein>
    <submittedName>
        <fullName evidence="7">Serine/threonine protein kinase</fullName>
    </submittedName>
</protein>
<dbReference type="Gene3D" id="3.30.200.20">
    <property type="entry name" value="Phosphorylase Kinase, domain 1"/>
    <property type="match status" value="1"/>
</dbReference>
<dbReference type="PANTHER" id="PTHR43289:SF6">
    <property type="entry name" value="SERINE_THREONINE-PROTEIN KINASE NEKL-3"/>
    <property type="match status" value="1"/>
</dbReference>
<dbReference type="OrthoDB" id="9779541at2"/>
<dbReference type="Pfam" id="PF00069">
    <property type="entry name" value="Pkinase"/>
    <property type="match status" value="1"/>
</dbReference>
<dbReference type="PANTHER" id="PTHR43289">
    <property type="entry name" value="MITOGEN-ACTIVATED PROTEIN KINASE KINASE KINASE 20-RELATED"/>
    <property type="match status" value="1"/>
</dbReference>
<evidence type="ECO:0000256" key="2">
    <source>
        <dbReference type="ARBA" id="ARBA00022741"/>
    </source>
</evidence>
<dbReference type="RefSeq" id="WP_136933823.1">
    <property type="nucleotide sequence ID" value="NZ_SSMQ01000054.1"/>
</dbReference>
<keyword evidence="8" id="KW-1185">Reference proteome</keyword>
<feature type="region of interest" description="Disordered" evidence="5">
    <location>
        <begin position="382"/>
        <end position="406"/>
    </location>
</feature>
<dbReference type="PROSITE" id="PS00108">
    <property type="entry name" value="PROTEIN_KINASE_ST"/>
    <property type="match status" value="1"/>
</dbReference>
<keyword evidence="7" id="KW-0723">Serine/threonine-protein kinase</keyword>
<evidence type="ECO:0000313" key="8">
    <source>
        <dbReference type="Proteomes" id="UP000309215"/>
    </source>
</evidence>
<evidence type="ECO:0000313" key="7">
    <source>
        <dbReference type="EMBL" id="TKC99693.1"/>
    </source>
</evidence>
<evidence type="ECO:0000256" key="4">
    <source>
        <dbReference type="ARBA" id="ARBA00022840"/>
    </source>
</evidence>
<evidence type="ECO:0000256" key="5">
    <source>
        <dbReference type="SAM" id="MobiDB-lite"/>
    </source>
</evidence>
<keyword evidence="1" id="KW-0808">Transferase</keyword>
<feature type="compositionally biased region" description="Low complexity" evidence="5">
    <location>
        <begin position="493"/>
        <end position="539"/>
    </location>
</feature>
<comment type="caution">
    <text evidence="7">The sequence shown here is derived from an EMBL/GenBank/DDBJ whole genome shotgun (WGS) entry which is preliminary data.</text>
</comment>
<gene>
    <name evidence="7" type="ORF">E8A74_37060</name>
</gene>
<reference evidence="7 8" key="1">
    <citation type="submission" date="2019-04" db="EMBL/GenBank/DDBJ databases">
        <authorList>
            <person name="Li Y."/>
            <person name="Wang J."/>
        </authorList>
    </citation>
    <scope>NUCLEOTIDE SEQUENCE [LARGE SCALE GENOMIC DNA]</scope>
    <source>
        <strain evidence="7 8">DSM 14668</strain>
    </source>
</reference>
<keyword evidence="4" id="KW-0067">ATP-binding</keyword>
<evidence type="ECO:0000256" key="3">
    <source>
        <dbReference type="ARBA" id="ARBA00022777"/>
    </source>
</evidence>
<dbReference type="SUPFAM" id="SSF56112">
    <property type="entry name" value="Protein kinase-like (PK-like)"/>
    <property type="match status" value="1"/>
</dbReference>
<dbReference type="PROSITE" id="PS50011">
    <property type="entry name" value="PROTEIN_KINASE_DOM"/>
    <property type="match status" value="1"/>
</dbReference>
<name>A0A4U1IYG0_9BACT</name>